<dbReference type="EMBL" id="BLQM01000067">
    <property type="protein sequence ID" value="GMH58789.1"/>
    <property type="molecule type" value="Genomic_DNA"/>
</dbReference>
<protein>
    <submittedName>
        <fullName evidence="1">Uncharacterized protein</fullName>
    </submittedName>
</protein>
<sequence length="123" mass="14231">MPSLKSLRPLSVAEVVEDDPIRLTKKSLVFVGQSSFDGQMVRFLSLASSLPPSLWSVHFVTLSSENSPIMDKIKAEFEKFNATFNRIELPEIDLESVERDNEFLKDEEKYIYDKVRRYSTILR</sequence>
<dbReference type="Proteomes" id="UP001162640">
    <property type="component" value="Unassembled WGS sequence"/>
</dbReference>
<evidence type="ECO:0000313" key="2">
    <source>
        <dbReference type="Proteomes" id="UP001162640"/>
    </source>
</evidence>
<gene>
    <name evidence="1" type="ORF">TL16_g02685</name>
</gene>
<evidence type="ECO:0000313" key="1">
    <source>
        <dbReference type="EMBL" id="GMH58789.1"/>
    </source>
</evidence>
<accession>A0A9W7DWB9</accession>
<organism evidence="1 2">
    <name type="scientific">Triparma laevis f. inornata</name>
    <dbReference type="NCBI Taxonomy" id="1714386"/>
    <lineage>
        <taxon>Eukaryota</taxon>
        <taxon>Sar</taxon>
        <taxon>Stramenopiles</taxon>
        <taxon>Ochrophyta</taxon>
        <taxon>Bolidophyceae</taxon>
        <taxon>Parmales</taxon>
        <taxon>Triparmaceae</taxon>
        <taxon>Triparma</taxon>
    </lineage>
</organism>
<comment type="caution">
    <text evidence="1">The sequence shown here is derived from an EMBL/GenBank/DDBJ whole genome shotgun (WGS) entry which is preliminary data.</text>
</comment>
<reference evidence="2" key="1">
    <citation type="journal article" date="2023" name="Commun. Biol.">
        <title>Genome analysis of Parmales, the sister group of diatoms, reveals the evolutionary specialization of diatoms from phago-mixotrophs to photoautotrophs.</title>
        <authorList>
            <person name="Ban H."/>
            <person name="Sato S."/>
            <person name="Yoshikawa S."/>
            <person name="Yamada K."/>
            <person name="Nakamura Y."/>
            <person name="Ichinomiya M."/>
            <person name="Sato N."/>
            <person name="Blanc-Mathieu R."/>
            <person name="Endo H."/>
            <person name="Kuwata A."/>
            <person name="Ogata H."/>
        </authorList>
    </citation>
    <scope>NUCLEOTIDE SEQUENCE [LARGE SCALE GENOMIC DNA]</scope>
</reference>
<dbReference type="AlphaFoldDB" id="A0A9W7DWB9"/>
<name>A0A9W7DWB9_9STRA</name>
<proteinExistence type="predicted"/>